<dbReference type="OMA" id="WGVIEVM"/>
<sequence>MQPANNTHISDDSIAHSLNASKGTTTSEPVNPPTLVSFHQQFAAEEQRNTTQLSLHDDSNNKHNTSTLEPTHMSMPMILPHNNAKHVTICMDAMNTSLVHTTLLANPGEPNGQTPMQEVSGNVEEPVFLGDIVLSYILRFLAWVMRNPKAFSCILVSIMLALFTKYAQDIVVDVVELVVRAHPAVTPTAELRSITSILANEIRSMVKVAQTTGAAYLGRNVVGGSLDSMVSTEFLNVPYALQTSFGGNALYFTYVSYRMNVTLTNGTSTYNTTRWGDMGCQYDTKLHVSDYTTSTVVDDMDSAGAYCTYTDTSGTMYAFVGTNLSASLMTPLPDMYDDEEDYTQVISEMTVADQAAGGIWHVPTTYYDPLLNRTLALLTYSYPLAFDASGKWHLNIQHDPLGGYGMSVRHEALRQRLHHEHCGGRYGFWCVLHVHRHERHNVCICGHEPFRQPHDATAGHVRRRGGLHAGDCTDDGGRPSCGRYLACSHDVLRSAAQPYASAAHVLLPISVDASGKCIAAVSVDVDRDWFSTRLRSKTFANRELVMVGLGRSPASSQSTTGGLRFVLENLEGSLLSSTAADRTALPRVNNLVDTMIANAGSASVMQNTSFVLNGLIYQSLTVMDNWVILGVGPTSDSTTEIGDAMMSLIVSFERSGTALKASQSLAVETCVQSVSSNRSSRFVRELSNLLKSFGPQVHGAYLAYPSGVNNSDNGICGCEQNSSSFDTSIDIVLNGDALPQKCFTVLPNQTMMTFDNARIPPSTPSNGYTASNFENTIRNNFVRDVVSNITSADVSATSNYGIWTAPYAYAPSGSELMSFVLPLAFETNVTSGVERCTQAIVVEISLSVVPKLLTTFTNNGSTEVYWLDMEALQYMGSSSSYYKNVSYSWASTPNATINNIMKQVSTAASSDAELVNRLDALTLNGAAHAGGAVDQVINYARVFRPGLGVSIEQRTRWGLVEMLSATEALNEFYPVPTVTSSSQALALLPMDVNLRLFAVVLVLMFVFTLNMFVLGCSTMGERPATISASGMFRGGSVTPNTCAPLLSGQTPVSKSGQTPVSAKSV</sequence>
<protein>
    <submittedName>
        <fullName evidence="3">Transmembrane protein, putative</fullName>
    </submittedName>
</protein>
<name>A0A0S4JQX7_BODSA</name>
<feature type="region of interest" description="Disordered" evidence="1">
    <location>
        <begin position="44"/>
        <end position="68"/>
    </location>
</feature>
<keyword evidence="2 3" id="KW-0812">Transmembrane</keyword>
<gene>
    <name evidence="3" type="ORF">BSAL_32235</name>
</gene>
<dbReference type="AlphaFoldDB" id="A0A0S4JQX7"/>
<keyword evidence="2" id="KW-0472">Membrane</keyword>
<dbReference type="Proteomes" id="UP000051952">
    <property type="component" value="Unassembled WGS sequence"/>
</dbReference>
<evidence type="ECO:0000256" key="1">
    <source>
        <dbReference type="SAM" id="MobiDB-lite"/>
    </source>
</evidence>
<dbReference type="VEuPathDB" id="TriTrypDB:BSAL_32235"/>
<evidence type="ECO:0000313" key="3">
    <source>
        <dbReference type="EMBL" id="CUG91467.1"/>
    </source>
</evidence>
<keyword evidence="4" id="KW-1185">Reference proteome</keyword>
<keyword evidence="2" id="KW-1133">Transmembrane helix</keyword>
<evidence type="ECO:0000313" key="4">
    <source>
        <dbReference type="Proteomes" id="UP000051952"/>
    </source>
</evidence>
<dbReference type="EMBL" id="CYKH01001929">
    <property type="protein sequence ID" value="CUG91467.1"/>
    <property type="molecule type" value="Genomic_DNA"/>
</dbReference>
<feature type="transmembrane region" description="Helical" evidence="2">
    <location>
        <begin position="994"/>
        <end position="1014"/>
    </location>
</feature>
<organism evidence="3 4">
    <name type="scientific">Bodo saltans</name>
    <name type="common">Flagellated protozoan</name>
    <dbReference type="NCBI Taxonomy" id="75058"/>
    <lineage>
        <taxon>Eukaryota</taxon>
        <taxon>Discoba</taxon>
        <taxon>Euglenozoa</taxon>
        <taxon>Kinetoplastea</taxon>
        <taxon>Metakinetoplastina</taxon>
        <taxon>Eubodonida</taxon>
        <taxon>Bodonidae</taxon>
        <taxon>Bodo</taxon>
    </lineage>
</organism>
<reference evidence="4" key="1">
    <citation type="submission" date="2015-09" db="EMBL/GenBank/DDBJ databases">
        <authorList>
            <consortium name="Pathogen Informatics"/>
        </authorList>
    </citation>
    <scope>NUCLEOTIDE SEQUENCE [LARGE SCALE GENOMIC DNA]</scope>
    <source>
        <strain evidence="4">Lake Konstanz</strain>
    </source>
</reference>
<evidence type="ECO:0000256" key="2">
    <source>
        <dbReference type="SAM" id="Phobius"/>
    </source>
</evidence>
<accession>A0A0S4JQX7</accession>
<proteinExistence type="predicted"/>
<dbReference type="OrthoDB" id="278656at2759"/>